<evidence type="ECO:0000313" key="1">
    <source>
        <dbReference type="EMBL" id="POS74517.1"/>
    </source>
</evidence>
<name>A0A2P5HW87_DIAHE</name>
<keyword evidence="2" id="KW-1185">Reference proteome</keyword>
<protein>
    <submittedName>
        <fullName evidence="1">Uncharacterized protein</fullName>
    </submittedName>
</protein>
<organism evidence="1 2">
    <name type="scientific">Diaporthe helianthi</name>
    <dbReference type="NCBI Taxonomy" id="158607"/>
    <lineage>
        <taxon>Eukaryota</taxon>
        <taxon>Fungi</taxon>
        <taxon>Dikarya</taxon>
        <taxon>Ascomycota</taxon>
        <taxon>Pezizomycotina</taxon>
        <taxon>Sordariomycetes</taxon>
        <taxon>Sordariomycetidae</taxon>
        <taxon>Diaporthales</taxon>
        <taxon>Diaporthaceae</taxon>
        <taxon>Diaporthe</taxon>
    </lineage>
</organism>
<gene>
    <name evidence="1" type="ORF">DHEL01_v207084</name>
</gene>
<evidence type="ECO:0000313" key="2">
    <source>
        <dbReference type="Proteomes" id="UP000094444"/>
    </source>
</evidence>
<dbReference type="Proteomes" id="UP000094444">
    <property type="component" value="Unassembled WGS sequence"/>
</dbReference>
<dbReference type="EMBL" id="MAVT02000615">
    <property type="protein sequence ID" value="POS74517.1"/>
    <property type="molecule type" value="Genomic_DNA"/>
</dbReference>
<proteinExistence type="predicted"/>
<reference evidence="1" key="1">
    <citation type="submission" date="2017-09" db="EMBL/GenBank/DDBJ databases">
        <title>Polyketide synthases of a Diaporthe helianthi virulent isolate.</title>
        <authorList>
            <person name="Baroncelli R."/>
        </authorList>
    </citation>
    <scope>NUCLEOTIDE SEQUENCE [LARGE SCALE GENOMIC DNA]</scope>
    <source>
        <strain evidence="1">7/96</strain>
    </source>
</reference>
<accession>A0A2P5HW87</accession>
<comment type="caution">
    <text evidence="1">The sequence shown here is derived from an EMBL/GenBank/DDBJ whole genome shotgun (WGS) entry which is preliminary data.</text>
</comment>
<sequence>MKMTAIPPRAPATVIHSAWPSMAVEETGPRTPGFVWATEEDDDDINLLYPAQVAPAAEHQLTRELARQIDGCQCGVARRPSH</sequence>
<dbReference type="AlphaFoldDB" id="A0A2P5HW87"/>
<dbReference type="InParanoid" id="A0A2P5HW87"/>